<gene>
    <name evidence="2" type="ORF">ERS852510_02711</name>
</gene>
<keyword evidence="1 2" id="KW-0812">Transmembrane</keyword>
<dbReference type="Proteomes" id="UP000095766">
    <property type="component" value="Unassembled WGS sequence"/>
</dbReference>
<dbReference type="Pfam" id="PF13150">
    <property type="entry name" value="TraL_transposon"/>
    <property type="match status" value="1"/>
</dbReference>
<dbReference type="EMBL" id="CZAO01000012">
    <property type="protein sequence ID" value="CUP93190.1"/>
    <property type="molecule type" value="Genomic_DNA"/>
</dbReference>
<dbReference type="InterPro" id="IPR025050">
    <property type="entry name" value="TraL_transposon"/>
</dbReference>
<organism evidence="2 3">
    <name type="scientific">Bacteroides uniformis</name>
    <dbReference type="NCBI Taxonomy" id="820"/>
    <lineage>
        <taxon>Bacteria</taxon>
        <taxon>Pseudomonadati</taxon>
        <taxon>Bacteroidota</taxon>
        <taxon>Bacteroidia</taxon>
        <taxon>Bacteroidales</taxon>
        <taxon>Bacteroidaceae</taxon>
        <taxon>Bacteroides</taxon>
    </lineage>
</organism>
<feature type="transmembrane region" description="Helical" evidence="1">
    <location>
        <begin position="30"/>
        <end position="53"/>
    </location>
</feature>
<accession>A0A174SDA0</accession>
<keyword evidence="1" id="KW-0472">Membrane</keyword>
<keyword evidence="1" id="KW-1133">Transmembrane helix</keyword>
<name>A0A174SDA0_BACUN</name>
<reference evidence="2 3" key="1">
    <citation type="submission" date="2015-09" db="EMBL/GenBank/DDBJ databases">
        <authorList>
            <consortium name="Pathogen Informatics"/>
        </authorList>
    </citation>
    <scope>NUCLEOTIDE SEQUENCE [LARGE SCALE GENOMIC DNA]</scope>
    <source>
        <strain evidence="2 3">2789STDY5834898</strain>
    </source>
</reference>
<evidence type="ECO:0000256" key="1">
    <source>
        <dbReference type="SAM" id="Phobius"/>
    </source>
</evidence>
<proteinExistence type="predicted"/>
<dbReference type="RefSeq" id="WP_057253729.1">
    <property type="nucleotide sequence ID" value="NZ_CZAO01000012.1"/>
</dbReference>
<dbReference type="AlphaFoldDB" id="A0A174SDA0"/>
<evidence type="ECO:0000313" key="3">
    <source>
        <dbReference type="Proteomes" id="UP000095766"/>
    </source>
</evidence>
<sequence>MIRKKIQQWQDRFDDGLRGMCGRLTPGKQLAVTLTLLLGFSALSIYFVVSSIYNLGKREGELLQIQHIEELKLQQERDSLSVAYSKQSLDYNHGR</sequence>
<evidence type="ECO:0000313" key="2">
    <source>
        <dbReference type="EMBL" id="CUP93190.1"/>
    </source>
</evidence>
<protein>
    <submittedName>
        <fullName evidence="2">Putative transmembrane protein</fullName>
    </submittedName>
</protein>